<evidence type="ECO:0000313" key="9">
    <source>
        <dbReference type="Proteomes" id="UP000618382"/>
    </source>
</evidence>
<dbReference type="GO" id="GO:0046872">
    <property type="term" value="F:metal ion binding"/>
    <property type="evidence" value="ECO:0007669"/>
    <property type="project" value="UniProtKB-KW"/>
</dbReference>
<dbReference type="Proteomes" id="UP000618382">
    <property type="component" value="Unassembled WGS sequence"/>
</dbReference>
<keyword evidence="3" id="KW-0520">NAD</keyword>
<dbReference type="InterPro" id="IPR003000">
    <property type="entry name" value="Sirtuin"/>
</dbReference>
<dbReference type="PANTHER" id="PTHR11085:SF4">
    <property type="entry name" value="NAD-DEPENDENT PROTEIN DEACYLASE"/>
    <property type="match status" value="1"/>
</dbReference>
<evidence type="ECO:0000313" key="7">
    <source>
        <dbReference type="EMBL" id="NYD86017.1"/>
    </source>
</evidence>
<feature type="binding site" evidence="4">
    <location>
        <position position="142"/>
    </location>
    <ligand>
        <name>Zn(2+)</name>
        <dbReference type="ChEBI" id="CHEBI:29105"/>
    </ligand>
</feature>
<feature type="binding site" evidence="4">
    <location>
        <position position="121"/>
    </location>
    <ligand>
        <name>Zn(2+)</name>
        <dbReference type="ChEBI" id="CHEBI:29105"/>
    </ligand>
</feature>
<dbReference type="RefSeq" id="WP_140457719.1">
    <property type="nucleotide sequence ID" value="NZ_BAABFI010000002.1"/>
</dbReference>
<evidence type="ECO:0000256" key="2">
    <source>
        <dbReference type="ARBA" id="ARBA00022679"/>
    </source>
</evidence>
<reference evidence="7 8" key="1">
    <citation type="submission" date="2020-07" db="EMBL/GenBank/DDBJ databases">
        <title>Sequencing the genomes of 1000 actinobacteria strains.</title>
        <authorList>
            <person name="Klenk H.-P."/>
        </authorList>
    </citation>
    <scope>NUCLEOTIDE SEQUENCE [LARGE SCALE GENOMIC DNA]</scope>
    <source>
        <strain evidence="7 8">DSM 24482</strain>
    </source>
</reference>
<dbReference type="AlphaFoldDB" id="A0A7Y9FFF7"/>
<dbReference type="CDD" id="cd01407">
    <property type="entry name" value="SIR2-fam"/>
    <property type="match status" value="1"/>
</dbReference>
<dbReference type="Gene3D" id="3.40.50.1220">
    <property type="entry name" value="TPP-binding domain"/>
    <property type="match status" value="1"/>
</dbReference>
<evidence type="ECO:0000256" key="4">
    <source>
        <dbReference type="PROSITE-ProRule" id="PRU00236"/>
    </source>
</evidence>
<keyword evidence="7" id="KW-0378">Hydrolase</keyword>
<accession>A0A7Y9FFF7</accession>
<evidence type="ECO:0000313" key="6">
    <source>
        <dbReference type="EMBL" id="GIG30975.1"/>
    </source>
</evidence>
<feature type="active site" description="Proton acceptor" evidence="4">
    <location>
        <position position="110"/>
    </location>
</feature>
<feature type="domain" description="Deacetylase sirtuin-type" evidence="5">
    <location>
        <begin position="1"/>
        <end position="240"/>
    </location>
</feature>
<gene>
    <name evidence="6" type="primary">cobB2</name>
    <name evidence="7" type="ORF">BKA21_001566</name>
    <name evidence="6" type="ORF">Col01nite_01340</name>
</gene>
<dbReference type="Pfam" id="PF02146">
    <property type="entry name" value="SIR2"/>
    <property type="match status" value="1"/>
</dbReference>
<dbReference type="EMBL" id="BONN01000001">
    <property type="protein sequence ID" value="GIG30975.1"/>
    <property type="molecule type" value="Genomic_DNA"/>
</dbReference>
<dbReference type="EC" id="2.3.1.286" evidence="1"/>
<feature type="binding site" evidence="4">
    <location>
        <position position="118"/>
    </location>
    <ligand>
        <name>Zn(2+)</name>
        <dbReference type="ChEBI" id="CHEBI:29105"/>
    </ligand>
</feature>
<dbReference type="PROSITE" id="PS50305">
    <property type="entry name" value="SIRTUIN"/>
    <property type="match status" value="1"/>
</dbReference>
<dbReference type="InterPro" id="IPR026590">
    <property type="entry name" value="Ssirtuin_cat_dom"/>
</dbReference>
<dbReference type="GO" id="GO:0070403">
    <property type="term" value="F:NAD+ binding"/>
    <property type="evidence" value="ECO:0007669"/>
    <property type="project" value="InterPro"/>
</dbReference>
<dbReference type="InterPro" id="IPR029035">
    <property type="entry name" value="DHS-like_NAD/FAD-binding_dom"/>
</dbReference>
<keyword evidence="2" id="KW-0808">Transferase</keyword>
<organism evidence="7 8">
    <name type="scientific">Cellulomonas oligotrophica</name>
    <dbReference type="NCBI Taxonomy" id="931536"/>
    <lineage>
        <taxon>Bacteria</taxon>
        <taxon>Bacillati</taxon>
        <taxon>Actinomycetota</taxon>
        <taxon>Actinomycetes</taxon>
        <taxon>Micrococcales</taxon>
        <taxon>Cellulomonadaceae</taxon>
        <taxon>Cellulomonas</taxon>
    </lineage>
</organism>
<dbReference type="GO" id="GO:0016787">
    <property type="term" value="F:hydrolase activity"/>
    <property type="evidence" value="ECO:0007669"/>
    <property type="project" value="UniProtKB-KW"/>
</dbReference>
<dbReference type="InterPro" id="IPR050134">
    <property type="entry name" value="NAD-dep_sirtuin_deacylases"/>
</dbReference>
<keyword evidence="4" id="KW-0862">Zinc</keyword>
<evidence type="ECO:0000256" key="3">
    <source>
        <dbReference type="ARBA" id="ARBA00023027"/>
    </source>
</evidence>
<feature type="binding site" evidence="4">
    <location>
        <position position="145"/>
    </location>
    <ligand>
        <name>Zn(2+)</name>
        <dbReference type="ChEBI" id="CHEBI:29105"/>
    </ligand>
</feature>
<dbReference type="PANTHER" id="PTHR11085">
    <property type="entry name" value="NAD-DEPENDENT PROTEIN DEACYLASE SIRTUIN-5, MITOCHONDRIAL-RELATED"/>
    <property type="match status" value="1"/>
</dbReference>
<dbReference type="InterPro" id="IPR026591">
    <property type="entry name" value="Sirtuin_cat_small_dom_sf"/>
</dbReference>
<protein>
    <recommendedName>
        <fullName evidence="1">protein acetyllysine N-acetyltransferase</fullName>
        <ecNumber evidence="1">2.3.1.286</ecNumber>
    </recommendedName>
</protein>
<reference evidence="6 9" key="2">
    <citation type="submission" date="2021-01" db="EMBL/GenBank/DDBJ databases">
        <title>Whole genome shotgun sequence of Cellulomonas oligotrophica NBRC 109435.</title>
        <authorList>
            <person name="Komaki H."/>
            <person name="Tamura T."/>
        </authorList>
    </citation>
    <scope>NUCLEOTIDE SEQUENCE [LARGE SCALE GENOMIC DNA]</scope>
    <source>
        <strain evidence="6 9">NBRC 109435</strain>
    </source>
</reference>
<dbReference type="SUPFAM" id="SSF52467">
    <property type="entry name" value="DHS-like NAD/FAD-binding domain"/>
    <property type="match status" value="1"/>
</dbReference>
<evidence type="ECO:0000313" key="8">
    <source>
        <dbReference type="Proteomes" id="UP000577956"/>
    </source>
</evidence>
<comment type="caution">
    <text evidence="7">The sequence shown here is derived from an EMBL/GenBank/DDBJ whole genome shotgun (WGS) entry which is preliminary data.</text>
</comment>
<dbReference type="Proteomes" id="UP000577956">
    <property type="component" value="Unassembled WGS sequence"/>
</dbReference>
<proteinExistence type="predicted"/>
<keyword evidence="4" id="KW-0479">Metal-binding</keyword>
<keyword evidence="9" id="KW-1185">Reference proteome</keyword>
<sequence length="240" mass="25828">MTPSVTVLTGAGISTDVGIPDFRGPQGTWTLHPERQDLLDYPVYMADPDVRRRSWLARLHSPMWDAHPSDAHRALVELEKAGVLTALLTQNIDGLHQAAGSSSELVVELHGSLFTTVCTACDGVWATQAVLERLVEDPDPHCERCGGILKTSTVMFGQDLPRDALDRAAEAASTCDVMVAVGTSLQVHPVAGLVPLAAHHGAEVVIVNAEPTPYDDVAVRLVREPIQTSLPALVRELVDR</sequence>
<evidence type="ECO:0000259" key="5">
    <source>
        <dbReference type="PROSITE" id="PS50305"/>
    </source>
</evidence>
<dbReference type="GO" id="GO:0017136">
    <property type="term" value="F:histone deacetylase activity, NAD-dependent"/>
    <property type="evidence" value="ECO:0007669"/>
    <property type="project" value="TreeGrafter"/>
</dbReference>
<evidence type="ECO:0000256" key="1">
    <source>
        <dbReference type="ARBA" id="ARBA00012928"/>
    </source>
</evidence>
<name>A0A7Y9FFF7_9CELL</name>
<dbReference type="EMBL" id="JACCBK010000001">
    <property type="protein sequence ID" value="NYD86017.1"/>
    <property type="molecule type" value="Genomic_DNA"/>
</dbReference>
<dbReference type="Gene3D" id="3.30.1600.10">
    <property type="entry name" value="SIR2/SIRT2 'Small Domain"/>
    <property type="match status" value="1"/>
</dbReference>